<dbReference type="AlphaFoldDB" id="A0A3P6AMG3"/>
<gene>
    <name evidence="2" type="ORF">BRAA02T07722Z</name>
    <name evidence="1" type="ORF">BRAPAZ1V2_A02P33730.2</name>
</gene>
<evidence type="ECO:0000313" key="3">
    <source>
        <dbReference type="EnsemblPlants" id="Bra035014.1-P"/>
    </source>
</evidence>
<accession>A0A3P6AMG3</accession>
<dbReference type="Gramene" id="Bra035014.1">
    <property type="protein sequence ID" value="Bra035014.1-P"/>
    <property type="gene ID" value="Bra035014"/>
</dbReference>
<dbReference type="EMBL" id="LS974618">
    <property type="protein sequence ID" value="CAG7894421.1"/>
    <property type="molecule type" value="Genomic_DNA"/>
</dbReference>
<sequence length="192" mass="21451">MSQGISDNAQPTIFNRETFRDQRGKVVQEIKFVAQSVDPAEADAYWVATCNVEEPPPKPLLPMRPFSERVVGRPSRCALPFLGIVRILLLNPIPPFPKDLFVVRDLLRGGPLFWGHFSPQSVRAVVETHRSRFSSTTDDDIGMFFEDTSSPAVYATGQSSGRRLLDAEDDVDPIVEDPVIGYGGWEGNDWMD</sequence>
<reference evidence="4" key="2">
    <citation type="journal article" date="2018" name="Hortic Res">
        <title>Improved Brassica rapa reference genome by single-molecule sequencing and chromosome conformation capture technologies.</title>
        <authorList>
            <person name="Zhang L."/>
            <person name="Cai X."/>
            <person name="Wu J."/>
            <person name="Liu M."/>
            <person name="Grob S."/>
            <person name="Cheng F."/>
            <person name="Liang J."/>
            <person name="Cai C."/>
            <person name="Liu Z."/>
            <person name="Liu B."/>
            <person name="Wang F."/>
            <person name="Li S."/>
            <person name="Liu F."/>
            <person name="Li X."/>
            <person name="Cheng L."/>
            <person name="Yang W."/>
            <person name="Li M.H."/>
            <person name="Grossniklaus U."/>
            <person name="Zheng H."/>
            <person name="Wang X."/>
        </authorList>
    </citation>
    <scope>NUCLEOTIDE SEQUENCE [LARGE SCALE GENOMIC DNA]</scope>
    <source>
        <strain evidence="4">cv. Chiifu-401-42</strain>
    </source>
</reference>
<dbReference type="Proteomes" id="UP000011750">
    <property type="component" value="Chromosome A07"/>
</dbReference>
<accession>M4F1R7</accession>
<keyword evidence="4" id="KW-1185">Reference proteome</keyword>
<protein>
    <submittedName>
        <fullName evidence="2 3">Uncharacterized protein</fullName>
    </submittedName>
</protein>
<proteinExistence type="predicted"/>
<dbReference type="Proteomes" id="UP000694005">
    <property type="component" value="Chromosome A02"/>
</dbReference>
<evidence type="ECO:0000313" key="1">
    <source>
        <dbReference type="EMBL" id="CAG7894421.1"/>
    </source>
</evidence>
<reference evidence="4" key="1">
    <citation type="journal article" date="2011" name="Nat. Genet.">
        <title>The genome of the mesopolyploid crop species Brassica rapa.</title>
        <authorList>
            <consortium name="Brassica rapa Genome Sequencing Project Consortium"/>
            <person name="Wang X."/>
            <person name="Wang H."/>
            <person name="Wang J."/>
            <person name="Sun R."/>
            <person name="Wu J."/>
            <person name="Liu S."/>
            <person name="Bai Y."/>
            <person name="Mun J.H."/>
            <person name="Bancroft I."/>
            <person name="Cheng F."/>
            <person name="Huang S."/>
            <person name="Li X."/>
            <person name="Hua W."/>
            <person name="Wang J."/>
            <person name="Wang X."/>
            <person name="Freeling M."/>
            <person name="Pires J.C."/>
            <person name="Paterson A.H."/>
            <person name="Chalhoub B."/>
            <person name="Wang B."/>
            <person name="Hayward A."/>
            <person name="Sharpe A.G."/>
            <person name="Park B.S."/>
            <person name="Weisshaar B."/>
            <person name="Liu B."/>
            <person name="Li B."/>
            <person name="Liu B."/>
            <person name="Tong C."/>
            <person name="Song C."/>
            <person name="Duran C."/>
            <person name="Peng C."/>
            <person name="Geng C."/>
            <person name="Koh C."/>
            <person name="Lin C."/>
            <person name="Edwards D."/>
            <person name="Mu D."/>
            <person name="Shen D."/>
            <person name="Soumpourou E."/>
            <person name="Li F."/>
            <person name="Fraser F."/>
            <person name="Conant G."/>
            <person name="Lassalle G."/>
            <person name="King G.J."/>
            <person name="Bonnema G."/>
            <person name="Tang H."/>
            <person name="Wang H."/>
            <person name="Belcram H."/>
            <person name="Zhou H."/>
            <person name="Hirakawa H."/>
            <person name="Abe H."/>
            <person name="Guo H."/>
            <person name="Wang H."/>
            <person name="Jin H."/>
            <person name="Parkin I.A."/>
            <person name="Batley J."/>
            <person name="Kim J.S."/>
            <person name="Just J."/>
            <person name="Li J."/>
            <person name="Xu J."/>
            <person name="Deng J."/>
            <person name="Kim J.A."/>
            <person name="Li J."/>
            <person name="Yu J."/>
            <person name="Meng J."/>
            <person name="Wang J."/>
            <person name="Min J."/>
            <person name="Poulain J."/>
            <person name="Wang J."/>
            <person name="Hatakeyama K."/>
            <person name="Wu K."/>
            <person name="Wang L."/>
            <person name="Fang L."/>
            <person name="Trick M."/>
            <person name="Links M.G."/>
            <person name="Zhao M."/>
            <person name="Jin M."/>
            <person name="Ramchiary N."/>
            <person name="Drou N."/>
            <person name="Berkman P.J."/>
            <person name="Cai Q."/>
            <person name="Huang Q."/>
            <person name="Li R."/>
            <person name="Tabata S."/>
            <person name="Cheng S."/>
            <person name="Zhang S."/>
            <person name="Zhang S."/>
            <person name="Huang S."/>
            <person name="Sato S."/>
            <person name="Sun S."/>
            <person name="Kwon S.J."/>
            <person name="Choi S.R."/>
            <person name="Lee T.H."/>
            <person name="Fan W."/>
            <person name="Zhao X."/>
            <person name="Tan X."/>
            <person name="Xu X."/>
            <person name="Wang Y."/>
            <person name="Qiu Y."/>
            <person name="Yin Y."/>
            <person name="Li Y."/>
            <person name="Du Y."/>
            <person name="Liao Y."/>
            <person name="Lim Y."/>
            <person name="Narusaka Y."/>
            <person name="Wang Y."/>
            <person name="Wang Z."/>
            <person name="Li Z."/>
            <person name="Wang Z."/>
            <person name="Xiong Z."/>
            <person name="Zhang Z."/>
        </authorList>
    </citation>
    <scope>NUCLEOTIDE SEQUENCE [LARGE SCALE GENOMIC DNA]</scope>
    <source>
        <strain evidence="4">cv. Chiifu-401-42</strain>
    </source>
</reference>
<organism evidence="2">
    <name type="scientific">Brassica campestris</name>
    <name type="common">Field mustard</name>
    <dbReference type="NCBI Taxonomy" id="3711"/>
    <lineage>
        <taxon>Eukaryota</taxon>
        <taxon>Viridiplantae</taxon>
        <taxon>Streptophyta</taxon>
        <taxon>Embryophyta</taxon>
        <taxon>Tracheophyta</taxon>
        <taxon>Spermatophyta</taxon>
        <taxon>Magnoliopsida</taxon>
        <taxon>eudicotyledons</taxon>
        <taxon>Gunneridae</taxon>
        <taxon>Pentapetalae</taxon>
        <taxon>rosids</taxon>
        <taxon>malvids</taxon>
        <taxon>Brassicales</taxon>
        <taxon>Brassicaceae</taxon>
        <taxon>Brassiceae</taxon>
        <taxon>Brassica</taxon>
    </lineage>
</organism>
<evidence type="ECO:0000313" key="2">
    <source>
        <dbReference type="EMBL" id="VDC90239.1"/>
    </source>
</evidence>
<dbReference type="Gramene" id="A02p33730.2_BraZ1">
    <property type="protein sequence ID" value="A02p33730.2_BraZ1.CDS"/>
    <property type="gene ID" value="A02g33730.2_BraZ1"/>
</dbReference>
<dbReference type="HOGENOM" id="CLU_122114_0_0_1"/>
<dbReference type="EMBL" id="LR031573">
    <property type="protein sequence ID" value="VDC90239.1"/>
    <property type="molecule type" value="Genomic_DNA"/>
</dbReference>
<name>A0A3P6AMG3_BRACM</name>
<reference evidence="3" key="4">
    <citation type="submission" date="2023-03" db="UniProtKB">
        <authorList>
            <consortium name="EnsemblPlants"/>
        </authorList>
    </citation>
    <scope>IDENTIFICATION</scope>
    <source>
        <strain evidence="3">cv. Chiifu-401-42</strain>
    </source>
</reference>
<evidence type="ECO:0000313" key="4">
    <source>
        <dbReference type="Proteomes" id="UP000011750"/>
    </source>
</evidence>
<reference evidence="2" key="3">
    <citation type="submission" date="2018-11" db="EMBL/GenBank/DDBJ databases">
        <authorList>
            <consortium name="Genoscope - CEA"/>
            <person name="William W."/>
        </authorList>
    </citation>
    <scope>NUCLEOTIDE SEQUENCE</scope>
</reference>
<dbReference type="EnsemblPlants" id="Bra035014.1">
    <property type="protein sequence ID" value="Bra035014.1-P"/>
    <property type="gene ID" value="Bra035014"/>
</dbReference>